<dbReference type="EMBL" id="JAODUO010000748">
    <property type="protein sequence ID" value="KAK2175136.1"/>
    <property type="molecule type" value="Genomic_DNA"/>
</dbReference>
<dbReference type="Proteomes" id="UP001209878">
    <property type="component" value="Unassembled WGS sequence"/>
</dbReference>
<keyword evidence="2" id="KW-1185">Reference proteome</keyword>
<reference evidence="1" key="1">
    <citation type="journal article" date="2023" name="Mol. Biol. Evol.">
        <title>Third-Generation Sequencing Reveals the Adaptive Role of the Epigenome in Three Deep-Sea Polychaetes.</title>
        <authorList>
            <person name="Perez M."/>
            <person name="Aroh O."/>
            <person name="Sun Y."/>
            <person name="Lan Y."/>
            <person name="Juniper S.K."/>
            <person name="Young C.R."/>
            <person name="Angers B."/>
            <person name="Qian P.Y."/>
        </authorList>
    </citation>
    <scope>NUCLEOTIDE SEQUENCE</scope>
    <source>
        <strain evidence="1">R07B-5</strain>
    </source>
</reference>
<accession>A0AAD9NNS1</accession>
<sequence length="449" mass="51145">MTSDTSAVTQDVAPVPGCPGSGVNATGTVAGHCPKRRRKFMRRYLKHLERSKNRRFHVCKQTSKLAKCISPEPCPQEPPYVPHWRKLLAFLNCSCAAEKGDCHASRECVEREYRQPLMHRCDDLYWFNIQQDTQDKCFFLQESMRCRDAIMTSACGEEGAEFALHLAAAEHLKMLDSGCQLSRGHFANDFGYSEECPLRFTKDLLTCEERHSGKDRLLFFDVYNIIAVGTRRDTKVSCRAFQHYTSCVRDIVDSCPHGVQLLYDFDNRLRTYNSRMEYICNEVKDVYIENLYCYQRVFHNNSLVKCHLAGERALKALSDVSAYKFFCHRDSANNTRLSRVLDDVLRCYEDAFTSGCGSTGGAVIVEVIKRAFNDPYYLRLKYKPDCALHAGKVDRKPATRTIYINSGNSRPSGERTTPRSGAWWRGGSGDVSLLILAVMFVQLSMRSPV</sequence>
<proteinExistence type="predicted"/>
<organism evidence="1 2">
    <name type="scientific">Ridgeia piscesae</name>
    <name type="common">Tubeworm</name>
    <dbReference type="NCBI Taxonomy" id="27915"/>
    <lineage>
        <taxon>Eukaryota</taxon>
        <taxon>Metazoa</taxon>
        <taxon>Spiralia</taxon>
        <taxon>Lophotrochozoa</taxon>
        <taxon>Annelida</taxon>
        <taxon>Polychaeta</taxon>
        <taxon>Sedentaria</taxon>
        <taxon>Canalipalpata</taxon>
        <taxon>Sabellida</taxon>
        <taxon>Siboglinidae</taxon>
        <taxon>Ridgeia</taxon>
    </lineage>
</organism>
<name>A0AAD9NNS1_RIDPI</name>
<evidence type="ECO:0000313" key="2">
    <source>
        <dbReference type="Proteomes" id="UP001209878"/>
    </source>
</evidence>
<comment type="caution">
    <text evidence="1">The sequence shown here is derived from an EMBL/GenBank/DDBJ whole genome shotgun (WGS) entry which is preliminary data.</text>
</comment>
<dbReference type="AlphaFoldDB" id="A0AAD9NNS1"/>
<evidence type="ECO:0000313" key="1">
    <source>
        <dbReference type="EMBL" id="KAK2175136.1"/>
    </source>
</evidence>
<protein>
    <submittedName>
        <fullName evidence="1">Uncharacterized protein</fullName>
    </submittedName>
</protein>
<gene>
    <name evidence="1" type="ORF">NP493_746g03051</name>
</gene>